<dbReference type="EMBL" id="JACCBJ010000001">
    <property type="protein sequence ID" value="NYD76117.1"/>
    <property type="molecule type" value="Genomic_DNA"/>
</dbReference>
<evidence type="ECO:0008006" key="3">
    <source>
        <dbReference type="Google" id="ProtNLM"/>
    </source>
</evidence>
<dbReference type="Pfam" id="PF05655">
    <property type="entry name" value="AvrD"/>
    <property type="match status" value="1"/>
</dbReference>
<dbReference type="AlphaFoldDB" id="A0A852T4K0"/>
<name>A0A852T4K0_9MICO</name>
<evidence type="ECO:0000313" key="2">
    <source>
        <dbReference type="Proteomes" id="UP000589620"/>
    </source>
</evidence>
<gene>
    <name evidence="1" type="ORF">BJ963_003636</name>
</gene>
<protein>
    <recommendedName>
        <fullName evidence="3">Avirulence D protein (AvrD)</fullName>
    </recommendedName>
</protein>
<dbReference type="InterPro" id="IPR008799">
    <property type="entry name" value="Pseudomon_AvrD"/>
</dbReference>
<accession>A0A852T4K0</accession>
<dbReference type="Proteomes" id="UP000589620">
    <property type="component" value="Unassembled WGS sequence"/>
</dbReference>
<keyword evidence="2" id="KW-1185">Reference proteome</keyword>
<reference evidence="1 2" key="1">
    <citation type="submission" date="2020-07" db="EMBL/GenBank/DDBJ databases">
        <title>Sequencing the genomes of 1000 actinobacteria strains.</title>
        <authorList>
            <person name="Klenk H.-P."/>
        </authorList>
    </citation>
    <scope>NUCLEOTIDE SEQUENCE [LARGE SCALE GENOMIC DNA]</scope>
    <source>
        <strain evidence="1 2">DSM 23871</strain>
    </source>
</reference>
<sequence length="302" mass="31835">MLMKDAFEVVLGPAEERYFGVGYRRASAQLEDVSVAFPEHAVTVVRATATLRQWERVGASRVAHLGTVDAISIAGTVSSVAMIAAGLSPIGGEGELLSVAVRAGTVPESGMGGIPVEALLAVEDCTDDGLCHVGCRVGMLRVDVVMRAREAHRSRPFASGPVDVETVLGKASGRYFADGFRGFALFATSLDVGLAGGSCDFEIAPADARPGVIECLALTSQLAQAVLYGVAGVPRDRTGNLWMRRCIFSSVPDDVADHQARLTVSKFSRFQRAGVDQVSAVVRISAFPGWRGEASLAFQVHG</sequence>
<evidence type="ECO:0000313" key="1">
    <source>
        <dbReference type="EMBL" id="NYD76117.1"/>
    </source>
</evidence>
<dbReference type="RefSeq" id="WP_179457863.1">
    <property type="nucleotide sequence ID" value="NZ_BAAAPX010000001.1"/>
</dbReference>
<organism evidence="1 2">
    <name type="scientific">Leifsonia soli</name>
    <dbReference type="NCBI Taxonomy" id="582665"/>
    <lineage>
        <taxon>Bacteria</taxon>
        <taxon>Bacillati</taxon>
        <taxon>Actinomycetota</taxon>
        <taxon>Actinomycetes</taxon>
        <taxon>Micrococcales</taxon>
        <taxon>Microbacteriaceae</taxon>
        <taxon>Leifsonia</taxon>
    </lineage>
</organism>
<proteinExistence type="predicted"/>
<comment type="caution">
    <text evidence="1">The sequence shown here is derived from an EMBL/GenBank/DDBJ whole genome shotgun (WGS) entry which is preliminary data.</text>
</comment>